<dbReference type="Proteomes" id="UP001338125">
    <property type="component" value="Unassembled WGS sequence"/>
</dbReference>
<dbReference type="InterPro" id="IPR052895">
    <property type="entry name" value="HetReg/Transcr_Mod"/>
</dbReference>
<dbReference type="PANTHER" id="PTHR24148:SF64">
    <property type="entry name" value="HETEROKARYON INCOMPATIBILITY DOMAIN-CONTAINING PROTEIN"/>
    <property type="match status" value="1"/>
</dbReference>
<comment type="caution">
    <text evidence="2">The sequence shown here is derived from an EMBL/GenBank/DDBJ whole genome shotgun (WGS) entry which is preliminary data.</text>
</comment>
<dbReference type="InterPro" id="IPR010730">
    <property type="entry name" value="HET"/>
</dbReference>
<name>A0ABR0SKF0_9HYPO</name>
<sequence length="529" mass="60119">MARLLFGTSMARVKKAVGFCFLSYTVYDHLYTGAIAKLRQHEGRRYSTTRASSIIASTNAYHKLPDQRSIRLIKLYGAANLDDDIHIDLITASLDKSLSYEALSYTWDSQLRDQVIYANGQEFYITKNAQAAMRQLRLIPGKLKYLWIDAVCINQDDMAEKNLQVAIMAEIFKKATKVNIWLGDNNKSIDYVFNRAKSDKEDYLLRQLCYKKATLEVDKIFAVRAFFPETFSIVTPDYSHTAAKVYTDAAWTLLDASRNVKFMRFACHSDRNDGLPTWAPAWTPTGSHRWIWGTTNTRRLFPQPALVSKDDNESVLKIKGLRVDTLTATISDFIPKVASRGGELPDKAFKDYPSAPVACAIFKSWVKTLSAMSNRDIYLNRLDEMVSRLSQLYLGQTRLFQIVEDFNYNTDGKYSIRAELGEIASVESDLARLAVEIEDQCFFLTTAERVGISTVPVREGDEIALLTGETLPYIIRKSPDQPGKYTVVSPCLVAGGVQHDPWQDWFWGRPKAQLVEQANCKNWEYIELV</sequence>
<organism evidence="2 3">
    <name type="scientific">Cladobotryum mycophilum</name>
    <dbReference type="NCBI Taxonomy" id="491253"/>
    <lineage>
        <taxon>Eukaryota</taxon>
        <taxon>Fungi</taxon>
        <taxon>Dikarya</taxon>
        <taxon>Ascomycota</taxon>
        <taxon>Pezizomycotina</taxon>
        <taxon>Sordariomycetes</taxon>
        <taxon>Hypocreomycetidae</taxon>
        <taxon>Hypocreales</taxon>
        <taxon>Hypocreaceae</taxon>
        <taxon>Cladobotryum</taxon>
    </lineage>
</organism>
<evidence type="ECO:0000259" key="1">
    <source>
        <dbReference type="Pfam" id="PF06985"/>
    </source>
</evidence>
<gene>
    <name evidence="2" type="ORF">PT974_06049</name>
</gene>
<protein>
    <submittedName>
        <fullName evidence="2">Heterokaryon incompatibility protein 6</fullName>
    </submittedName>
</protein>
<dbReference type="Pfam" id="PF06985">
    <property type="entry name" value="HET"/>
    <property type="match status" value="1"/>
</dbReference>
<evidence type="ECO:0000313" key="2">
    <source>
        <dbReference type="EMBL" id="KAK5992634.1"/>
    </source>
</evidence>
<feature type="domain" description="Heterokaryon incompatibility" evidence="1">
    <location>
        <begin position="100"/>
        <end position="203"/>
    </location>
</feature>
<keyword evidence="3" id="KW-1185">Reference proteome</keyword>
<evidence type="ECO:0000313" key="3">
    <source>
        <dbReference type="Proteomes" id="UP001338125"/>
    </source>
</evidence>
<reference evidence="2 3" key="1">
    <citation type="submission" date="2024-01" db="EMBL/GenBank/DDBJ databases">
        <title>Complete genome of Cladobotryum mycophilum ATHUM6906.</title>
        <authorList>
            <person name="Christinaki A.C."/>
            <person name="Myridakis A.I."/>
            <person name="Kouvelis V.N."/>
        </authorList>
    </citation>
    <scope>NUCLEOTIDE SEQUENCE [LARGE SCALE GENOMIC DNA]</scope>
    <source>
        <strain evidence="2 3">ATHUM6906</strain>
    </source>
</reference>
<proteinExistence type="predicted"/>
<dbReference type="EMBL" id="JAVFKD010000012">
    <property type="protein sequence ID" value="KAK5992634.1"/>
    <property type="molecule type" value="Genomic_DNA"/>
</dbReference>
<dbReference type="PANTHER" id="PTHR24148">
    <property type="entry name" value="ANKYRIN REPEAT DOMAIN-CONTAINING PROTEIN 39 HOMOLOG-RELATED"/>
    <property type="match status" value="1"/>
</dbReference>
<accession>A0ABR0SKF0</accession>